<dbReference type="Proteomes" id="UP001163046">
    <property type="component" value="Unassembled WGS sequence"/>
</dbReference>
<evidence type="ECO:0008006" key="3">
    <source>
        <dbReference type="Google" id="ProtNLM"/>
    </source>
</evidence>
<proteinExistence type="predicted"/>
<feature type="non-terminal residue" evidence="1">
    <location>
        <position position="1"/>
    </location>
</feature>
<dbReference type="AlphaFoldDB" id="A0A9W9YDB1"/>
<dbReference type="InterPro" id="IPR036034">
    <property type="entry name" value="PDZ_sf"/>
</dbReference>
<reference evidence="1" key="1">
    <citation type="submission" date="2023-01" db="EMBL/GenBank/DDBJ databases">
        <title>Genome assembly of the deep-sea coral Lophelia pertusa.</title>
        <authorList>
            <person name="Herrera S."/>
            <person name="Cordes E."/>
        </authorList>
    </citation>
    <scope>NUCLEOTIDE SEQUENCE</scope>
    <source>
        <strain evidence="1">USNM1676648</strain>
        <tissue evidence="1">Polyp</tissue>
    </source>
</reference>
<comment type="caution">
    <text evidence="1">The sequence shown here is derived from an EMBL/GenBank/DDBJ whole genome shotgun (WGS) entry which is preliminary data.</text>
</comment>
<evidence type="ECO:0000313" key="1">
    <source>
        <dbReference type="EMBL" id="KAJ7328186.1"/>
    </source>
</evidence>
<organism evidence="1 2">
    <name type="scientific">Desmophyllum pertusum</name>
    <dbReference type="NCBI Taxonomy" id="174260"/>
    <lineage>
        <taxon>Eukaryota</taxon>
        <taxon>Metazoa</taxon>
        <taxon>Cnidaria</taxon>
        <taxon>Anthozoa</taxon>
        <taxon>Hexacorallia</taxon>
        <taxon>Scleractinia</taxon>
        <taxon>Caryophylliina</taxon>
        <taxon>Caryophylliidae</taxon>
        <taxon>Desmophyllum</taxon>
    </lineage>
</organism>
<gene>
    <name evidence="1" type="ORF">OS493_025060</name>
</gene>
<dbReference type="OrthoDB" id="6022711at2759"/>
<dbReference type="SUPFAM" id="SSF50156">
    <property type="entry name" value="PDZ domain-like"/>
    <property type="match status" value="1"/>
</dbReference>
<feature type="non-terminal residue" evidence="1">
    <location>
        <position position="52"/>
    </location>
</feature>
<keyword evidence="2" id="KW-1185">Reference proteome</keyword>
<sequence length="52" mass="5779">VDGHDLRDASHDEAVEIIKRAKNPVRFVVRTVPSGIIPPPKPPRMPQLSLNN</sequence>
<evidence type="ECO:0000313" key="2">
    <source>
        <dbReference type="Proteomes" id="UP001163046"/>
    </source>
</evidence>
<dbReference type="EMBL" id="MU827797">
    <property type="protein sequence ID" value="KAJ7328186.1"/>
    <property type="molecule type" value="Genomic_DNA"/>
</dbReference>
<accession>A0A9W9YDB1</accession>
<dbReference type="Gene3D" id="2.30.42.10">
    <property type="match status" value="1"/>
</dbReference>
<name>A0A9W9YDB1_9CNID</name>
<protein>
    <recommendedName>
        <fullName evidence="3">PDZ domain-containing protein</fullName>
    </recommendedName>
</protein>